<protein>
    <recommendedName>
        <fullName evidence="3">Large ribosomal subunit protein bL25 L25 domain-containing protein</fullName>
    </recommendedName>
</protein>
<feature type="domain" description="Large ribosomal subunit protein bL25 L25" evidence="3">
    <location>
        <begin position="12"/>
        <end position="96"/>
    </location>
</feature>
<dbReference type="GO" id="GO:0006412">
    <property type="term" value="P:translation"/>
    <property type="evidence" value="ECO:0007669"/>
    <property type="project" value="InterPro"/>
</dbReference>
<dbReference type="InterPro" id="IPR020056">
    <property type="entry name" value="Rbsml_bL25/Gln-tRNA_synth_N"/>
</dbReference>
<evidence type="ECO:0000313" key="4">
    <source>
        <dbReference type="EMBL" id="QGU94282.1"/>
    </source>
</evidence>
<keyword evidence="1" id="KW-0689">Ribosomal protein</keyword>
<dbReference type="AlphaFoldDB" id="A0A6I6EKK5"/>
<evidence type="ECO:0000256" key="1">
    <source>
        <dbReference type="ARBA" id="ARBA00022980"/>
    </source>
</evidence>
<evidence type="ECO:0000256" key="2">
    <source>
        <dbReference type="ARBA" id="ARBA00023274"/>
    </source>
</evidence>
<reference evidence="4 5" key="1">
    <citation type="submission" date="2019-12" db="EMBL/GenBank/DDBJ databases">
        <title>Genome sequenceing of Clostridium bovifaecis.</title>
        <authorList>
            <person name="Yao Y."/>
        </authorList>
    </citation>
    <scope>NUCLEOTIDE SEQUENCE [LARGE SCALE GENOMIC DNA]</scope>
    <source>
        <strain evidence="4 5">BXX</strain>
    </source>
</reference>
<keyword evidence="5" id="KW-1185">Reference proteome</keyword>
<evidence type="ECO:0000313" key="5">
    <source>
        <dbReference type="Proteomes" id="UP000422764"/>
    </source>
</evidence>
<proteinExistence type="predicted"/>
<dbReference type="GO" id="GO:1990904">
    <property type="term" value="C:ribonucleoprotein complex"/>
    <property type="evidence" value="ECO:0007669"/>
    <property type="project" value="UniProtKB-KW"/>
</dbReference>
<keyword evidence="2" id="KW-0687">Ribonucleoprotein</keyword>
<name>A0A6I6EKK5_9CLOT</name>
<dbReference type="Gene3D" id="2.40.240.10">
    <property type="entry name" value="Ribosomal Protein L25, Chain P"/>
    <property type="match status" value="1"/>
</dbReference>
<dbReference type="GO" id="GO:0005840">
    <property type="term" value="C:ribosome"/>
    <property type="evidence" value="ECO:0007669"/>
    <property type="project" value="UniProtKB-KW"/>
</dbReference>
<dbReference type="GO" id="GO:0003735">
    <property type="term" value="F:structural constituent of ribosome"/>
    <property type="evidence" value="ECO:0007669"/>
    <property type="project" value="InterPro"/>
</dbReference>
<dbReference type="InterPro" id="IPR029751">
    <property type="entry name" value="Ribosomal_L25_dom"/>
</dbReference>
<dbReference type="SUPFAM" id="SSF50715">
    <property type="entry name" value="Ribosomal protein L25-like"/>
    <property type="match status" value="1"/>
</dbReference>
<dbReference type="EMBL" id="CP046522">
    <property type="protein sequence ID" value="QGU94282.1"/>
    <property type="molecule type" value="Genomic_DNA"/>
</dbReference>
<gene>
    <name evidence="4" type="ORF">GOM49_03370</name>
</gene>
<dbReference type="CDD" id="cd00495">
    <property type="entry name" value="Ribosomal_L25_TL5_CTC"/>
    <property type="match status" value="1"/>
</dbReference>
<organism evidence="4 5">
    <name type="scientific">Clostridium bovifaecis</name>
    <dbReference type="NCBI Taxonomy" id="2184719"/>
    <lineage>
        <taxon>Bacteria</taxon>
        <taxon>Bacillati</taxon>
        <taxon>Bacillota</taxon>
        <taxon>Clostridia</taxon>
        <taxon>Eubacteriales</taxon>
        <taxon>Clostridiaceae</taxon>
        <taxon>Clostridium</taxon>
    </lineage>
</organism>
<evidence type="ECO:0000259" key="3">
    <source>
        <dbReference type="Pfam" id="PF01386"/>
    </source>
</evidence>
<sequence length="100" mass="11548">MWGGNSMSELIANVREIKKCHGCKELRRMGKVPGVLYGGNMGEVYFTLEKNHLEKYMIRYGQYSVMNLNINGKTVKTIIKEVQRHATLNHITHIDLQQIQ</sequence>
<dbReference type="Proteomes" id="UP000422764">
    <property type="component" value="Chromosome"/>
</dbReference>
<dbReference type="InterPro" id="IPR011035">
    <property type="entry name" value="Ribosomal_bL25/Gln-tRNA_synth"/>
</dbReference>
<dbReference type="Pfam" id="PF01386">
    <property type="entry name" value="Ribosomal_L25p"/>
    <property type="match status" value="1"/>
</dbReference>
<accession>A0A6I6EKK5</accession>